<dbReference type="EMBL" id="CAXKWB010012490">
    <property type="protein sequence ID" value="CAL4104757.1"/>
    <property type="molecule type" value="Genomic_DNA"/>
</dbReference>
<feature type="compositionally biased region" description="Gly residues" evidence="1">
    <location>
        <begin position="181"/>
        <end position="190"/>
    </location>
</feature>
<accession>A0AAV2QYI4</accession>
<keyword evidence="4" id="KW-1185">Reference proteome</keyword>
<feature type="compositionally biased region" description="Polar residues" evidence="1">
    <location>
        <begin position="89"/>
        <end position="103"/>
    </location>
</feature>
<dbReference type="AlphaFoldDB" id="A0AAV2QYI4"/>
<feature type="region of interest" description="Disordered" evidence="1">
    <location>
        <begin position="88"/>
        <end position="131"/>
    </location>
</feature>
<feature type="region of interest" description="Disordered" evidence="1">
    <location>
        <begin position="156"/>
        <end position="201"/>
    </location>
</feature>
<evidence type="ECO:0000256" key="1">
    <source>
        <dbReference type="SAM" id="MobiDB-lite"/>
    </source>
</evidence>
<sequence>MRSSACLVLWLCAVVTCICNTTPAEAASSHKTAISHHRPRSTLLALVRAATALHHHKPPPLDHRYLDTLPEETLAAYPALYRRHHAATHDNSGVPAQQTSYHSYSLHRDDQEEQDEEAAQQEQQDRLDEEVAAVEAAAADIAEPGLLEDRRVLWSKRGGGSGRGSVSSSSSEIGSVSSNSEGGGSGGGARLPGEEVANSVQQVEASLATNFLRHARSGGRPYDVPQI</sequence>
<reference evidence="3 4" key="1">
    <citation type="submission" date="2024-05" db="EMBL/GenBank/DDBJ databases">
        <authorList>
            <person name="Wallberg A."/>
        </authorList>
    </citation>
    <scope>NUCLEOTIDE SEQUENCE [LARGE SCALE GENOMIC DNA]</scope>
</reference>
<name>A0AAV2QYI4_MEGNR</name>
<evidence type="ECO:0000313" key="3">
    <source>
        <dbReference type="EMBL" id="CAL4104757.1"/>
    </source>
</evidence>
<feature type="compositionally biased region" description="Low complexity" evidence="1">
    <location>
        <begin position="164"/>
        <end position="180"/>
    </location>
</feature>
<evidence type="ECO:0000313" key="4">
    <source>
        <dbReference type="Proteomes" id="UP001497623"/>
    </source>
</evidence>
<keyword evidence="2" id="KW-0732">Signal</keyword>
<protein>
    <submittedName>
        <fullName evidence="3">Uncharacterized protein</fullName>
    </submittedName>
</protein>
<comment type="caution">
    <text evidence="3">The sequence shown here is derived from an EMBL/GenBank/DDBJ whole genome shotgun (WGS) entry which is preliminary data.</text>
</comment>
<evidence type="ECO:0000256" key="2">
    <source>
        <dbReference type="SAM" id="SignalP"/>
    </source>
</evidence>
<dbReference type="Proteomes" id="UP001497623">
    <property type="component" value="Unassembled WGS sequence"/>
</dbReference>
<feature type="chain" id="PRO_5043573253" evidence="2">
    <location>
        <begin position="27"/>
        <end position="227"/>
    </location>
</feature>
<proteinExistence type="predicted"/>
<feature type="signal peptide" evidence="2">
    <location>
        <begin position="1"/>
        <end position="26"/>
    </location>
</feature>
<organism evidence="3 4">
    <name type="scientific">Meganyctiphanes norvegica</name>
    <name type="common">Northern krill</name>
    <name type="synonym">Thysanopoda norvegica</name>
    <dbReference type="NCBI Taxonomy" id="48144"/>
    <lineage>
        <taxon>Eukaryota</taxon>
        <taxon>Metazoa</taxon>
        <taxon>Ecdysozoa</taxon>
        <taxon>Arthropoda</taxon>
        <taxon>Crustacea</taxon>
        <taxon>Multicrustacea</taxon>
        <taxon>Malacostraca</taxon>
        <taxon>Eumalacostraca</taxon>
        <taxon>Eucarida</taxon>
        <taxon>Euphausiacea</taxon>
        <taxon>Euphausiidae</taxon>
        <taxon>Meganyctiphanes</taxon>
    </lineage>
</organism>
<gene>
    <name evidence="3" type="ORF">MNOR_LOCUS17843</name>
</gene>
<feature type="non-terminal residue" evidence="3">
    <location>
        <position position="227"/>
    </location>
</feature>